<dbReference type="Pfam" id="PF21812">
    <property type="entry name" value="DUF6881"/>
    <property type="match status" value="1"/>
</dbReference>
<sequence length="95" mass="11180">MEYEYLKVEWKHDIEDEPVLLYSELDSHRMELRKVEVYKNGRSDVAEKQRTTGKTKLSIEPLPSLEDIAADSQFIPAEITQREFEAAWNKNGEHE</sequence>
<dbReference type="AlphaFoldDB" id="A0A518CK84"/>
<organism evidence="2 3">
    <name type="scientific">Polystyrenella longa</name>
    <dbReference type="NCBI Taxonomy" id="2528007"/>
    <lineage>
        <taxon>Bacteria</taxon>
        <taxon>Pseudomonadati</taxon>
        <taxon>Planctomycetota</taxon>
        <taxon>Planctomycetia</taxon>
        <taxon>Planctomycetales</taxon>
        <taxon>Planctomycetaceae</taxon>
        <taxon>Polystyrenella</taxon>
    </lineage>
</organism>
<feature type="domain" description="DUF6881" evidence="1">
    <location>
        <begin position="4"/>
        <end position="91"/>
    </location>
</feature>
<protein>
    <recommendedName>
        <fullName evidence="1">DUF6881 domain-containing protein</fullName>
    </recommendedName>
</protein>
<dbReference type="KEGG" id="plon:Pla110_13490"/>
<evidence type="ECO:0000313" key="3">
    <source>
        <dbReference type="Proteomes" id="UP000317178"/>
    </source>
</evidence>
<dbReference type="RefSeq" id="WP_144994405.1">
    <property type="nucleotide sequence ID" value="NZ_CP036281.1"/>
</dbReference>
<dbReference type="EMBL" id="CP036281">
    <property type="protein sequence ID" value="QDU79638.1"/>
    <property type="molecule type" value="Genomic_DNA"/>
</dbReference>
<gene>
    <name evidence="2" type="ORF">Pla110_13490</name>
</gene>
<evidence type="ECO:0000313" key="2">
    <source>
        <dbReference type="EMBL" id="QDU79638.1"/>
    </source>
</evidence>
<dbReference type="OrthoDB" id="288554at2"/>
<dbReference type="InterPro" id="IPR049248">
    <property type="entry name" value="DUF6881"/>
</dbReference>
<accession>A0A518CK84</accession>
<keyword evidence="3" id="KW-1185">Reference proteome</keyword>
<reference evidence="2 3" key="1">
    <citation type="submission" date="2019-02" db="EMBL/GenBank/DDBJ databases">
        <title>Deep-cultivation of Planctomycetes and their phenomic and genomic characterization uncovers novel biology.</title>
        <authorList>
            <person name="Wiegand S."/>
            <person name="Jogler M."/>
            <person name="Boedeker C."/>
            <person name="Pinto D."/>
            <person name="Vollmers J."/>
            <person name="Rivas-Marin E."/>
            <person name="Kohn T."/>
            <person name="Peeters S.H."/>
            <person name="Heuer A."/>
            <person name="Rast P."/>
            <person name="Oberbeckmann S."/>
            <person name="Bunk B."/>
            <person name="Jeske O."/>
            <person name="Meyerdierks A."/>
            <person name="Storesund J.E."/>
            <person name="Kallscheuer N."/>
            <person name="Luecker S."/>
            <person name="Lage O.M."/>
            <person name="Pohl T."/>
            <person name="Merkel B.J."/>
            <person name="Hornburger P."/>
            <person name="Mueller R.-W."/>
            <person name="Bruemmer F."/>
            <person name="Labrenz M."/>
            <person name="Spormann A.M."/>
            <person name="Op den Camp H."/>
            <person name="Overmann J."/>
            <person name="Amann R."/>
            <person name="Jetten M.S.M."/>
            <person name="Mascher T."/>
            <person name="Medema M.H."/>
            <person name="Devos D.P."/>
            <person name="Kaster A.-K."/>
            <person name="Ovreas L."/>
            <person name="Rohde M."/>
            <person name="Galperin M.Y."/>
            <person name="Jogler C."/>
        </authorList>
    </citation>
    <scope>NUCLEOTIDE SEQUENCE [LARGE SCALE GENOMIC DNA]</scope>
    <source>
        <strain evidence="2 3">Pla110</strain>
    </source>
</reference>
<evidence type="ECO:0000259" key="1">
    <source>
        <dbReference type="Pfam" id="PF21812"/>
    </source>
</evidence>
<dbReference type="Proteomes" id="UP000317178">
    <property type="component" value="Chromosome"/>
</dbReference>
<name>A0A518CK84_9PLAN</name>
<proteinExistence type="predicted"/>